<evidence type="ECO:0000256" key="1">
    <source>
        <dbReference type="ARBA" id="ARBA00004429"/>
    </source>
</evidence>
<evidence type="ECO:0000256" key="6">
    <source>
        <dbReference type="ARBA" id="ARBA00022989"/>
    </source>
</evidence>
<keyword evidence="7 8" id="KW-0472">Membrane</keyword>
<keyword evidence="6 8" id="KW-1133">Transmembrane helix</keyword>
<evidence type="ECO:0000256" key="8">
    <source>
        <dbReference type="SAM" id="Phobius"/>
    </source>
</evidence>
<feature type="transmembrane region" description="Helical" evidence="8">
    <location>
        <begin position="214"/>
        <end position="235"/>
    </location>
</feature>
<dbReference type="InterPro" id="IPR042094">
    <property type="entry name" value="T2SS_GspF_sf"/>
</dbReference>
<reference evidence="10 11" key="1">
    <citation type="submission" date="2019-12" db="EMBL/GenBank/DDBJ databases">
        <authorList>
            <person name="Yang R."/>
        </authorList>
    </citation>
    <scope>NUCLEOTIDE SEQUENCE [LARGE SCALE GENOMIC DNA]</scope>
    <source>
        <strain evidence="10 11">DONG20-135</strain>
    </source>
</reference>
<evidence type="ECO:0000256" key="7">
    <source>
        <dbReference type="ARBA" id="ARBA00023136"/>
    </source>
</evidence>
<comment type="similarity">
    <text evidence="2">Belongs to the GSP F family.</text>
</comment>
<evidence type="ECO:0000256" key="4">
    <source>
        <dbReference type="ARBA" id="ARBA00022519"/>
    </source>
</evidence>
<keyword evidence="5 8" id="KW-0812">Transmembrane</keyword>
<dbReference type="InterPro" id="IPR003004">
    <property type="entry name" value="GspF/PilC"/>
</dbReference>
<keyword evidence="11" id="KW-1185">Reference proteome</keyword>
<evidence type="ECO:0000313" key="10">
    <source>
        <dbReference type="EMBL" id="MXQ74423.1"/>
    </source>
</evidence>
<accession>A0A6N8UCI1</accession>
<dbReference type="Gene3D" id="1.20.81.30">
    <property type="entry name" value="Type II secretion system (T2SS), domain F"/>
    <property type="match status" value="2"/>
</dbReference>
<dbReference type="Proteomes" id="UP000434036">
    <property type="component" value="Unassembled WGS sequence"/>
</dbReference>
<evidence type="ECO:0000313" key="11">
    <source>
        <dbReference type="Proteomes" id="UP000434036"/>
    </source>
</evidence>
<evidence type="ECO:0000256" key="5">
    <source>
        <dbReference type="ARBA" id="ARBA00022692"/>
    </source>
</evidence>
<evidence type="ECO:0000259" key="9">
    <source>
        <dbReference type="Pfam" id="PF00482"/>
    </source>
</evidence>
<evidence type="ECO:0000256" key="3">
    <source>
        <dbReference type="ARBA" id="ARBA00022475"/>
    </source>
</evidence>
<dbReference type="Pfam" id="PF00482">
    <property type="entry name" value="T2SSF"/>
    <property type="match status" value="2"/>
</dbReference>
<dbReference type="PANTHER" id="PTHR30012:SF0">
    <property type="entry name" value="TYPE II SECRETION SYSTEM PROTEIN F-RELATED"/>
    <property type="match status" value="1"/>
</dbReference>
<dbReference type="FunFam" id="1.20.81.30:FF:000001">
    <property type="entry name" value="Type II secretion system protein F"/>
    <property type="match status" value="1"/>
</dbReference>
<keyword evidence="3" id="KW-1003">Cell membrane</keyword>
<gene>
    <name evidence="10" type="ORF">GSF08_10850</name>
</gene>
<dbReference type="InterPro" id="IPR018076">
    <property type="entry name" value="T2SS_GspF_dom"/>
</dbReference>
<keyword evidence="4" id="KW-0997">Cell inner membrane</keyword>
<protein>
    <submittedName>
        <fullName evidence="10">Type II secretion system F family protein</fullName>
    </submittedName>
</protein>
<dbReference type="PANTHER" id="PTHR30012">
    <property type="entry name" value="GENERAL SECRETION PATHWAY PROTEIN"/>
    <property type="match status" value="1"/>
</dbReference>
<dbReference type="RefSeq" id="WP_160625810.1">
    <property type="nucleotide sequence ID" value="NZ_WUUQ01000007.1"/>
</dbReference>
<organism evidence="10 11">
    <name type="scientific">Copranaerobaculum intestinale</name>
    <dbReference type="NCBI Taxonomy" id="2692629"/>
    <lineage>
        <taxon>Bacteria</taxon>
        <taxon>Bacillati</taxon>
        <taxon>Bacillota</taxon>
        <taxon>Erysipelotrichia</taxon>
        <taxon>Erysipelotrichales</taxon>
        <taxon>Erysipelotrichaceae</taxon>
        <taxon>Copranaerobaculum</taxon>
    </lineage>
</organism>
<feature type="domain" description="Type II secretion system protein GspF" evidence="9">
    <location>
        <begin position="264"/>
        <end position="386"/>
    </location>
</feature>
<dbReference type="EMBL" id="WUUQ01000007">
    <property type="protein sequence ID" value="MXQ74423.1"/>
    <property type="molecule type" value="Genomic_DNA"/>
</dbReference>
<feature type="transmembrane region" description="Helical" evidence="8">
    <location>
        <begin position="367"/>
        <end position="388"/>
    </location>
</feature>
<reference evidence="10 11" key="2">
    <citation type="submission" date="2020-01" db="EMBL/GenBank/DDBJ databases">
        <title>Clostridiaceae sp. nov. isolated from the gut of human by culturomics.</title>
        <authorList>
            <person name="Chang Y."/>
        </authorList>
    </citation>
    <scope>NUCLEOTIDE SEQUENCE [LARGE SCALE GENOMIC DNA]</scope>
    <source>
        <strain evidence="10 11">DONG20-135</strain>
    </source>
</reference>
<comment type="subcellular location">
    <subcellularLocation>
        <location evidence="1">Cell inner membrane</location>
        <topology evidence="1">Multi-pass membrane protein</topology>
    </subcellularLocation>
</comment>
<name>A0A6N8UCI1_9FIRM</name>
<comment type="caution">
    <text evidence="10">The sequence shown here is derived from an EMBL/GenBank/DDBJ whole genome shotgun (WGS) entry which is preliminary data.</text>
</comment>
<dbReference type="PRINTS" id="PR00812">
    <property type="entry name" value="BCTERIALGSPF"/>
</dbReference>
<proteinExistence type="inferred from homology"/>
<dbReference type="GO" id="GO:0005886">
    <property type="term" value="C:plasma membrane"/>
    <property type="evidence" value="ECO:0007669"/>
    <property type="project" value="UniProtKB-SubCell"/>
</dbReference>
<feature type="domain" description="Type II secretion system protein GspF" evidence="9">
    <location>
        <begin position="63"/>
        <end position="186"/>
    </location>
</feature>
<dbReference type="AlphaFoldDB" id="A0A6N8UCI1"/>
<evidence type="ECO:0000256" key="2">
    <source>
        <dbReference type="ARBA" id="ARBA00005745"/>
    </source>
</evidence>
<sequence length="398" mass="45182">MAVFKYTAKDIESNVITGKHDADDKHELAVFLRSQNLFLIKCRELPAQEDNINKIKLNELSDFSRQLSAMLSSGVSLIRAMEILLRRKHKPQVHLIYENLYRMLQQGNTLSDAMEAQGKAFPPLMISMFRAGESSGQLDKAAKKISDQYAKDYRLHNKLKSASTYPIILLITTCVVVFAVFKFILPSFFEMFDKVELPWITTVVIKISEVVNEYWMFLIIGILCLIGLIAILVNVPSVRYQYDRCKVKAPKIGWLMQIIYTARFARTLCSLYNSGISIVSALQIVRDTMGNTYIEAQFDQLIRDVRNGTALSTAIQQIDGFDQKLSSNIAVGEESGKLEDMLESIADEFDYESEEATQRLVTLMEPLLIIFMALIIGTIMISVMLPIFQLYQNTSAFT</sequence>
<feature type="transmembrane region" description="Helical" evidence="8">
    <location>
        <begin position="164"/>
        <end position="185"/>
    </location>
</feature>